<evidence type="ECO:0000256" key="2">
    <source>
        <dbReference type="HAMAP-Rule" id="MF_01448"/>
    </source>
</evidence>
<evidence type="ECO:0000313" key="73">
    <source>
        <dbReference type="EMBL" id="HAB7364992.1"/>
    </source>
</evidence>
<evidence type="ECO:0000313" key="19">
    <source>
        <dbReference type="EMBL" id="EAE1630369.1"/>
    </source>
</evidence>
<evidence type="ECO:0000313" key="29">
    <source>
        <dbReference type="EMBL" id="EAG2245625.1"/>
    </source>
</evidence>
<evidence type="ECO:0000313" key="67">
    <source>
        <dbReference type="EMBL" id="EDP8409297.1"/>
    </source>
</evidence>
<evidence type="ECO:0000313" key="114">
    <source>
        <dbReference type="Proteomes" id="UP000371553"/>
    </source>
</evidence>
<dbReference type="EMBL" id="AAJEKY010000002">
    <property type="protein sequence ID" value="ECL0130232.1"/>
    <property type="molecule type" value="Genomic_DNA"/>
</dbReference>
<evidence type="ECO:0000313" key="107">
    <source>
        <dbReference type="Proteomes" id="UP000355989"/>
    </source>
</evidence>
<dbReference type="Proteomes" id="UP000458487">
    <property type="component" value="Unassembled WGS sequence"/>
</dbReference>
<dbReference type="EMBL" id="AANDQG010000003">
    <property type="protein sequence ID" value="EDN9629230.1"/>
    <property type="molecule type" value="Genomic_DNA"/>
</dbReference>
<evidence type="ECO:0000313" key="82">
    <source>
        <dbReference type="EMBL" id="HAJ9593932.1"/>
    </source>
</evidence>
<evidence type="ECO:0000313" key="46">
    <source>
        <dbReference type="EMBL" id="EAH3126426.1"/>
    </source>
</evidence>
<evidence type="ECO:0000313" key="11">
    <source>
        <dbReference type="EMBL" id="EAD1184950.1"/>
    </source>
</evidence>
<dbReference type="EMBL" id="AAASLB010000002">
    <property type="protein sequence ID" value="EAE4941315.1"/>
    <property type="molecule type" value="Genomic_DNA"/>
</dbReference>
<dbReference type="EMBL" id="DAAEEB010000002">
    <property type="protein sequence ID" value="HAA8052107.1"/>
    <property type="molecule type" value="Genomic_DNA"/>
</dbReference>
<dbReference type="RefSeq" id="WP_003722010.1">
    <property type="nucleotide sequence ID" value="NC_021823.1"/>
</dbReference>
<evidence type="ECO:0000313" key="102">
    <source>
        <dbReference type="Proteomes" id="UP000344343"/>
    </source>
</evidence>
<evidence type="ECO:0000313" key="48">
    <source>
        <dbReference type="EMBL" id="EAH4242156.1"/>
    </source>
</evidence>
<evidence type="ECO:0000313" key="72">
    <source>
        <dbReference type="EMBL" id="HAA9720564.1"/>
    </source>
</evidence>
<dbReference type="Proteomes" id="UP000410967">
    <property type="component" value="Unassembled WGS sequence"/>
</dbReference>
<evidence type="ECO:0000313" key="132">
    <source>
        <dbReference type="Proteomes" id="UP000467347"/>
    </source>
</evidence>
<evidence type="ECO:0000313" key="26">
    <source>
        <dbReference type="EMBL" id="EAG0994027.1"/>
    </source>
</evidence>
<evidence type="ECO:0000313" key="22">
    <source>
        <dbReference type="EMBL" id="EAE2897174.1"/>
    </source>
</evidence>
<evidence type="ECO:0000313" key="145">
    <source>
        <dbReference type="Proteomes" id="UP000525850"/>
    </source>
</evidence>
<dbReference type="Proteomes" id="UP000352246">
    <property type="component" value="Unassembled WGS sequence"/>
</dbReference>
<dbReference type="EMBL" id="AABDGJ010000002">
    <property type="protein sequence ID" value="EAG6989663.1"/>
    <property type="molecule type" value="Genomic_DNA"/>
</dbReference>
<evidence type="ECO:0000313" key="6">
    <source>
        <dbReference type="EMBL" id="EAC5549716.1"/>
    </source>
</evidence>
<evidence type="ECO:0000313" key="144">
    <source>
        <dbReference type="Proteomes" id="UP000525068"/>
    </source>
</evidence>
<dbReference type="EMBL" id="AAARIE010000001">
    <property type="protein sequence ID" value="EAE2658800.1"/>
    <property type="molecule type" value="Genomic_DNA"/>
</dbReference>
<dbReference type="EMBL" id="AAAMZD010000003">
    <property type="protein sequence ID" value="EAD3792652.1"/>
    <property type="molecule type" value="Genomic_DNA"/>
</dbReference>
<evidence type="ECO:0000313" key="158">
    <source>
        <dbReference type="Proteomes" id="UP000549379"/>
    </source>
</evidence>
<dbReference type="EMBL" id="AALAQH010000002">
    <property type="protein sequence ID" value="ECX6923999.1"/>
    <property type="molecule type" value="Genomic_DNA"/>
</dbReference>
<evidence type="ECO:0000313" key="136">
    <source>
        <dbReference type="Proteomes" id="UP000478704"/>
    </source>
</evidence>
<evidence type="ECO:0000313" key="105">
    <source>
        <dbReference type="Proteomes" id="UP000352246"/>
    </source>
</evidence>
<evidence type="ECO:0000313" key="150">
    <source>
        <dbReference type="Proteomes" id="UP000531172"/>
    </source>
</evidence>
<evidence type="ECO:0000313" key="125">
    <source>
        <dbReference type="Proteomes" id="UP000421738"/>
    </source>
</evidence>
<reference evidence="73" key="10">
    <citation type="submission" date="2020-01" db="EMBL/GenBank/DDBJ databases">
        <authorList>
            <consortium name="NCBI Pathogen Detection Project"/>
        </authorList>
    </citation>
    <scope>NUCLEOTIDE SEQUENCE</scope>
    <source>
        <strain evidence="70">09CEB371LM</strain>
        <strain evidence="82">2017-325981-023-01</strain>
        <strain evidence="76">CFIAFB20100120</strain>
        <strain evidence="75">CFIAFB20130012</strain>
        <strain evidence="74">CFIAFB20140010</strain>
        <strain evidence="77">CFIAFB20160038</strain>
        <strain evidence="73">CFIAFB20160079</strain>
        <strain evidence="79">CFIAFB20170037</strain>
        <strain evidence="78">CFIAFB20170045</strain>
        <strain evidence="80">DMG1500109</strain>
        <strain evidence="72">HPB3501</strain>
        <strain evidence="81">LiDS0115</strain>
        <strain evidence="71">Sam_F526FDD3-C0F7-43DB-B204-E231FEF9C926</strain>
    </source>
</reference>
<dbReference type="Proteomes" id="UP000378540">
    <property type="component" value="Unassembled WGS sequence"/>
</dbReference>
<evidence type="ECO:0000313" key="78">
    <source>
        <dbReference type="EMBL" id="HAC0012646.1"/>
    </source>
</evidence>
<dbReference type="Proteomes" id="UP000840569">
    <property type="component" value="Unassembled WGS sequence"/>
</dbReference>
<dbReference type="Proteomes" id="UP000389283">
    <property type="component" value="Unassembled WGS sequence"/>
</dbReference>
<dbReference type="EMBL" id="AAAIKW010000002">
    <property type="protein sequence ID" value="EAC4551647.1"/>
    <property type="molecule type" value="Genomic_DNA"/>
</dbReference>
<evidence type="ECO:0000313" key="167">
    <source>
        <dbReference type="Proteomes" id="UP000845014"/>
    </source>
</evidence>
<dbReference type="EMBL" id="AABEKN010000004">
    <property type="protein sequence ID" value="EAG9354216.1"/>
    <property type="molecule type" value="Genomic_DNA"/>
</dbReference>
<evidence type="ECO:0000313" key="148">
    <source>
        <dbReference type="Proteomes" id="UP000529135"/>
    </source>
</evidence>
<dbReference type="EMBL" id="AABAIH010000001">
    <property type="protein sequence ID" value="EAG0994027.1"/>
    <property type="molecule type" value="Genomic_DNA"/>
</dbReference>
<dbReference type="EMBL" id="AAAJCR010000001">
    <property type="protein sequence ID" value="EAC5947911.1"/>
    <property type="molecule type" value="Genomic_DNA"/>
</dbReference>
<evidence type="ECO:0000313" key="163">
    <source>
        <dbReference type="Proteomes" id="UP000841146"/>
    </source>
</evidence>
<evidence type="ECO:0000313" key="59">
    <source>
        <dbReference type="EMBL" id="ECY6545075.1"/>
    </source>
</evidence>
<evidence type="ECO:0000313" key="127">
    <source>
        <dbReference type="Proteomes" id="UP000427828"/>
    </source>
</evidence>
<dbReference type="EMBL" id="AABAYG010000004">
    <property type="protein sequence ID" value="EAG2245625.1"/>
    <property type="molecule type" value="Genomic_DNA"/>
</dbReference>
<dbReference type="Proteomes" id="UP000280270">
    <property type="component" value="Unassembled WGS sequence"/>
</dbReference>
<evidence type="ECO:0000313" key="140">
    <source>
        <dbReference type="Proteomes" id="UP000489121"/>
    </source>
</evidence>
<evidence type="ECO:0000313" key="129">
    <source>
        <dbReference type="Proteomes" id="UP000458487"/>
    </source>
</evidence>
<dbReference type="Proteomes" id="UP000337746">
    <property type="component" value="Unassembled WGS sequence"/>
</dbReference>
<evidence type="ECO:0000313" key="164">
    <source>
        <dbReference type="Proteomes" id="UP000841561"/>
    </source>
</evidence>
<evidence type="ECO:0000313" key="130">
    <source>
        <dbReference type="Proteomes" id="UP000460224"/>
    </source>
</evidence>
<evidence type="ECO:0000313" key="149">
    <source>
        <dbReference type="Proteomes" id="UP000530452"/>
    </source>
</evidence>
<dbReference type="Proteomes" id="UP000525850">
    <property type="component" value="Unassembled WGS sequence"/>
</dbReference>
<evidence type="ECO:0000313" key="104">
    <source>
        <dbReference type="Proteomes" id="UP000350032"/>
    </source>
</evidence>
<evidence type="ECO:0000313" key="139">
    <source>
        <dbReference type="Proteomes" id="UP000484022"/>
    </source>
</evidence>
<evidence type="ECO:0000313" key="128">
    <source>
        <dbReference type="Proteomes" id="UP000455569"/>
    </source>
</evidence>
<evidence type="ECO:0000313" key="85">
    <source>
        <dbReference type="EMBL" id="NYA01630.1"/>
    </source>
</evidence>
<evidence type="ECO:0000313" key="88">
    <source>
        <dbReference type="EMBL" id="RKA08404.1"/>
    </source>
</evidence>
<dbReference type="Proteomes" id="UP000842809">
    <property type="component" value="Unassembled WGS sequence"/>
</dbReference>
<evidence type="ECO:0000313" key="35">
    <source>
        <dbReference type="EMBL" id="EAG6169211.1"/>
    </source>
</evidence>
<evidence type="ECO:0000313" key="155">
    <source>
        <dbReference type="Proteomes" id="UP000546397"/>
    </source>
</evidence>
<evidence type="ECO:0000313" key="118">
    <source>
        <dbReference type="Proteomes" id="UP000388699"/>
    </source>
</evidence>
<evidence type="ECO:0000313" key="92">
    <source>
        <dbReference type="Proteomes" id="UP000269407"/>
    </source>
</evidence>
<dbReference type="EMBL" id="AAAKQF010000002">
    <property type="protein sequence ID" value="EAC9039271.1"/>
    <property type="molecule type" value="Genomic_DNA"/>
</dbReference>
<dbReference type="EMBL" id="QXKO01000003">
    <property type="protein sequence ID" value="RJZ22261.1"/>
    <property type="molecule type" value="Genomic_DNA"/>
</dbReference>
<dbReference type="Proteomes" id="UP000398321">
    <property type="component" value="Unassembled WGS sequence"/>
</dbReference>
<dbReference type="EMBL" id="AABGHY010000002">
    <property type="protein sequence ID" value="EAH3293417.1"/>
    <property type="molecule type" value="Genomic_DNA"/>
</dbReference>
<evidence type="ECO:0000313" key="141">
    <source>
        <dbReference type="Proteomes" id="UP000517258"/>
    </source>
</evidence>
<accession>A0A0D8X1S9</accession>
<evidence type="ECO:0000313" key="95">
    <source>
        <dbReference type="Proteomes" id="UP000285054"/>
    </source>
</evidence>
<dbReference type="Proteomes" id="UP000533021">
    <property type="component" value="Unassembled WGS sequence"/>
</dbReference>
<dbReference type="Proteomes" id="UP000350032">
    <property type="component" value="Unassembled WGS sequence"/>
</dbReference>
<dbReference type="EMBL" id="AAMGHX010000001">
    <property type="protein sequence ID" value="EDH0839670.1"/>
    <property type="molecule type" value="Genomic_DNA"/>
</dbReference>
<dbReference type="Proteomes" id="UP000371553">
    <property type="component" value="Unassembled WGS sequence"/>
</dbReference>
<evidence type="ECO:0000313" key="5">
    <source>
        <dbReference type="EMBL" id="EAC4551647.1"/>
    </source>
</evidence>
<evidence type="ECO:0000313" key="16">
    <source>
        <dbReference type="EMBL" id="EAE0769941.1"/>
    </source>
</evidence>
<dbReference type="Proteomes" id="UP000455569">
    <property type="component" value="Unassembled WGS sequence"/>
</dbReference>
<evidence type="ECO:0000313" key="63">
    <source>
        <dbReference type="EMBL" id="EDN8267899.1"/>
    </source>
</evidence>
<evidence type="ECO:0000313" key="86">
    <source>
        <dbReference type="EMBL" id="OET52386.1"/>
    </source>
</evidence>
<evidence type="ECO:0000313" key="133">
    <source>
        <dbReference type="Proteomes" id="UP000467536"/>
    </source>
</evidence>
<dbReference type="EMBL" id="AANDSR010000003">
    <property type="protein sequence ID" value="EDN9836271.1"/>
    <property type="molecule type" value="Genomic_DNA"/>
</dbReference>
<evidence type="ECO:0000313" key="101">
    <source>
        <dbReference type="Proteomes" id="UP000339309"/>
    </source>
</evidence>
<dbReference type="EMBL" id="AABATR010000003">
    <property type="protein sequence ID" value="EAG1893414.1"/>
    <property type="molecule type" value="Genomic_DNA"/>
</dbReference>
<evidence type="ECO:0000313" key="14">
    <source>
        <dbReference type="EMBL" id="EAD5786230.1"/>
    </source>
</evidence>
<dbReference type="EMBL" id="DAAIJL010000004">
    <property type="protein sequence ID" value="HAB8556721.1"/>
    <property type="molecule type" value="Genomic_DNA"/>
</dbReference>
<dbReference type="Proteomes" id="UP000322220">
    <property type="component" value="Unassembled WGS sequence"/>
</dbReference>
<evidence type="ECO:0000313" key="9">
    <source>
        <dbReference type="EMBL" id="EAC7480439.1"/>
    </source>
</evidence>
<dbReference type="EMBL" id="DABJAN010000004">
    <property type="protein sequence ID" value="HAJ9593932.1"/>
    <property type="molecule type" value="Genomic_DNA"/>
</dbReference>
<dbReference type="EMBL" id="DAAIRR010000001">
    <property type="protein sequence ID" value="HAB9174270.1"/>
    <property type="molecule type" value="Genomic_DNA"/>
</dbReference>
<evidence type="ECO:0000313" key="33">
    <source>
        <dbReference type="EMBL" id="EAG4330397.1"/>
    </source>
</evidence>
<evidence type="ECO:0000313" key="41">
    <source>
        <dbReference type="EMBL" id="EAG9856230.1"/>
    </source>
</evidence>
<dbReference type="EMBL" id="AABGFX010000002">
    <property type="protein sequence ID" value="EAH3126426.1"/>
    <property type="molecule type" value="Genomic_DNA"/>
</dbReference>
<dbReference type="Proteomes" id="UP000423131">
    <property type="component" value="Unassembled WGS sequence"/>
</dbReference>
<dbReference type="EMBL" id="RCRQ01000007">
    <property type="protein sequence ID" value="MCO39476.1"/>
    <property type="molecule type" value="Genomic_DNA"/>
</dbReference>
<dbReference type="EMBL" id="DAAHUJ010000008">
    <property type="protein sequence ID" value="HAB7364992.1"/>
    <property type="molecule type" value="Genomic_DNA"/>
</dbReference>
<dbReference type="EMBL" id="AABFMV010000002">
    <property type="protein sequence ID" value="EAH1614565.1"/>
    <property type="molecule type" value="Genomic_DNA"/>
</dbReference>
<evidence type="ECO:0000313" key="58">
    <source>
        <dbReference type="EMBL" id="ECX6923999.1"/>
    </source>
</evidence>
<evidence type="ECO:0000313" key="113">
    <source>
        <dbReference type="Proteomes" id="UP000368805"/>
    </source>
</evidence>
<dbReference type="EMBL" id="DAAKPP010000002">
    <property type="protein sequence ID" value="HAC3054655.1"/>
    <property type="molecule type" value="Genomic_DNA"/>
</dbReference>
<dbReference type="PANTHER" id="PTHR40066">
    <property type="entry name" value="UPF0473 PROTEIN CBO2561/CLC_2432"/>
    <property type="match status" value="1"/>
</dbReference>
<dbReference type="Proteomes" id="UP000365297">
    <property type="component" value="Unassembled WGS sequence"/>
</dbReference>
<evidence type="ECO:0000313" key="66">
    <source>
        <dbReference type="EMBL" id="EDO0985064.1"/>
    </source>
</evidence>
<evidence type="ECO:0000313" key="77">
    <source>
        <dbReference type="EMBL" id="HAB9174270.1"/>
    </source>
</evidence>
<dbReference type="Proteomes" id="UP000484022">
    <property type="component" value="Unassembled WGS sequence"/>
</dbReference>
<reference evidence="91" key="12">
    <citation type="submission" date="2022-06" db="EMBL/GenBank/DDBJ databases">
        <title>Complete genomes of Listeria monocytogenes strains L58-55 and 6179.</title>
        <authorList>
            <person name="Schmitz-Esser S."/>
            <person name="Tibbs-Cortes B.W."/>
        </authorList>
    </citation>
    <scope>NUCLEOTIDE SEQUENCE</scope>
    <source>
        <strain evidence="91">L58-55</strain>
    </source>
</reference>
<evidence type="ECO:0000313" key="161">
    <source>
        <dbReference type="Proteomes" id="UP000840197"/>
    </source>
</evidence>
<evidence type="ECO:0000313" key="7">
    <source>
        <dbReference type="EMBL" id="EAC5947911.1"/>
    </source>
</evidence>
<dbReference type="Proteomes" id="UP000413786">
    <property type="component" value="Unassembled WGS sequence"/>
</dbReference>
<dbReference type="Proteomes" id="UP000840039">
    <property type="component" value="Unassembled WGS sequence"/>
</dbReference>
<dbReference type="Proteomes" id="UP000355989">
    <property type="component" value="Unassembled WGS sequence"/>
</dbReference>
<dbReference type="Proteomes" id="UP000841146">
    <property type="component" value="Unassembled WGS sequence"/>
</dbReference>
<dbReference type="Proteomes" id="UP000566721">
    <property type="component" value="Unassembled WGS sequence"/>
</dbReference>
<dbReference type="EMBL" id="AAISWI010000002">
    <property type="protein sequence ID" value="ECH7210267.1"/>
    <property type="molecule type" value="Genomic_DNA"/>
</dbReference>
<dbReference type="Proteomes" id="UP000840567">
    <property type="component" value="Unassembled WGS sequence"/>
</dbReference>
<evidence type="ECO:0000313" key="100">
    <source>
        <dbReference type="Proteomes" id="UP000337746"/>
    </source>
</evidence>
<evidence type="ECO:0000313" key="109">
    <source>
        <dbReference type="Proteomes" id="UP000358545"/>
    </source>
</evidence>
<dbReference type="Proteomes" id="UP000272537">
    <property type="component" value="Unassembled WGS sequence"/>
</dbReference>
<dbReference type="EMBL" id="AAAJWF010000004">
    <property type="protein sequence ID" value="EAC7480439.1"/>
    <property type="molecule type" value="Genomic_DNA"/>
</dbReference>
<dbReference type="Proteomes" id="UP000354255">
    <property type="component" value="Unassembled WGS sequence"/>
</dbReference>
<evidence type="ECO:0000313" key="106">
    <source>
        <dbReference type="Proteomes" id="UP000354255"/>
    </source>
</evidence>
<evidence type="ECO:0000313" key="69">
    <source>
        <dbReference type="EMBL" id="EDP8513655.1"/>
    </source>
</evidence>
<dbReference type="Proteomes" id="UP000549379">
    <property type="component" value="Unassembled WGS sequence"/>
</dbReference>
<evidence type="ECO:0000313" key="159">
    <source>
        <dbReference type="Proteomes" id="UP000566597"/>
    </source>
</evidence>
<dbReference type="Proteomes" id="UP000467536">
    <property type="component" value="Unassembled WGS sequence"/>
</dbReference>
<dbReference type="EMBL" id="AAHZFY010000020">
    <property type="protein sequence ID" value="ECB9513957.1"/>
    <property type="molecule type" value="Genomic_DNA"/>
</dbReference>
<evidence type="ECO:0000313" key="18">
    <source>
        <dbReference type="EMBL" id="EAE1338593.1"/>
    </source>
</evidence>
<dbReference type="Proteomes" id="UP000840197">
    <property type="component" value="Unassembled WGS sequence"/>
</dbReference>
<dbReference type="EMBL" id="AANOZB010000033">
    <property type="protein sequence ID" value="EDP8411594.1"/>
    <property type="molecule type" value="Genomic_DNA"/>
</dbReference>
<dbReference type="Proteomes" id="UP000481141">
    <property type="component" value="Unassembled WGS sequence"/>
</dbReference>
<dbReference type="Proteomes" id="UP000527632">
    <property type="component" value="Unassembled WGS sequence"/>
</dbReference>
<dbReference type="EMBL" id="AAAJKI010000048">
    <property type="protein sequence ID" value="EAC6549405.1"/>
    <property type="molecule type" value="Genomic_DNA"/>
</dbReference>
<dbReference type="EMBL" id="AABBWO010000001">
    <property type="protein sequence ID" value="EAG4182913.1"/>
    <property type="molecule type" value="Genomic_DNA"/>
</dbReference>
<evidence type="ECO:0000313" key="40">
    <source>
        <dbReference type="EMBL" id="EAG9518181.1"/>
    </source>
</evidence>
<evidence type="ECO:0000313" key="122">
    <source>
        <dbReference type="Proteomes" id="UP000406081"/>
    </source>
</evidence>
<dbReference type="Proteomes" id="UP000566597">
    <property type="component" value="Unassembled WGS sequence"/>
</dbReference>
<dbReference type="Proteomes" id="UP000336166">
    <property type="component" value="Unassembled WGS sequence"/>
</dbReference>
<evidence type="ECO:0000256" key="1">
    <source>
        <dbReference type="ARBA" id="ARBA00008439"/>
    </source>
</evidence>
<dbReference type="Proteomes" id="UP000548278">
    <property type="component" value="Unassembled WGS sequence"/>
</dbReference>
<dbReference type="Proteomes" id="UP000345329">
    <property type="component" value="Unassembled WGS sequence"/>
</dbReference>
<dbReference type="EMBL" id="AAASTI010000002">
    <property type="protein sequence ID" value="EAE5603397.1"/>
    <property type="molecule type" value="Genomic_DNA"/>
</dbReference>
<evidence type="ECO:0000313" key="137">
    <source>
        <dbReference type="Proteomes" id="UP000478945"/>
    </source>
</evidence>
<evidence type="ECO:0000313" key="87">
    <source>
        <dbReference type="EMBL" id="RJZ22261.1"/>
    </source>
</evidence>
<dbReference type="Proteomes" id="UP000843775">
    <property type="component" value="Unassembled WGS sequence"/>
</dbReference>
<dbReference type="KEGG" id="lmoe:BN418_1763"/>
<evidence type="ECO:0000313" key="99">
    <source>
        <dbReference type="Proteomes" id="UP000336166"/>
    </source>
</evidence>
<reference evidence="86 168" key="1">
    <citation type="submission" date="2016-09" db="EMBL/GenBank/DDBJ databases">
        <title>100K Listeria isolates.</title>
        <authorList>
            <person name="Chen P."/>
            <person name="Weimer B.C."/>
            <person name="Kong N."/>
            <person name="Huang B."/>
        </authorList>
    </citation>
    <scope>NUCLEOTIDE SEQUENCE [LARGE SCALE GENOMIC DNA]</scope>
    <source>
        <strain evidence="86 168">BCW_2383</strain>
    </source>
</reference>
<dbReference type="Proteomes" id="UP000193519">
    <property type="component" value="Chromosome"/>
</dbReference>
<dbReference type="Proteomes" id="UP000840928">
    <property type="component" value="Unassembled WGS sequence"/>
</dbReference>
<dbReference type="AlphaFoldDB" id="A0A0D8X1S9"/>
<dbReference type="Proteomes" id="UP000393182">
    <property type="component" value="Unassembled WGS sequence"/>
</dbReference>
<dbReference type="KEGG" id="lmom:IJ09_02490"/>
<dbReference type="Proteomes" id="UP000531172">
    <property type="component" value="Unassembled WGS sequence"/>
</dbReference>
<dbReference type="EMBL" id="AAIAJJ010000004">
    <property type="protein sequence ID" value="ECC1556935.1"/>
    <property type="molecule type" value="Genomic_DNA"/>
</dbReference>
<reference evidence="93 94" key="2">
    <citation type="journal article" date="2018" name="BMC Genomics">
        <title>Genes significantly associated with lineage II food isolates of Listeria monocytogenes.</title>
        <authorList>
            <person name="Pirone-Davies C."/>
            <person name="Chen Y."/>
            <person name="Pightling A."/>
            <person name="Ryan G."/>
            <person name="Wang Y."/>
            <person name="Yao K."/>
            <person name="Hoffmann M."/>
            <person name="Allard M.W."/>
        </authorList>
    </citation>
    <scope>NUCLEOTIDE SEQUENCE [LARGE SCALE GENOMIC DNA]</scope>
    <source>
        <strain evidence="89 94">CFSAN028761</strain>
        <strain evidence="87 95">PNUSAL000190</strain>
        <strain evidence="88 93">PNUSAL000550</strain>
    </source>
</reference>
<evidence type="ECO:0000313" key="38">
    <source>
        <dbReference type="EMBL" id="EAG9354216.1"/>
    </source>
</evidence>
<dbReference type="KEGG" id="lmok:CQ02_07700"/>
<dbReference type="Proteomes" id="UP000478704">
    <property type="component" value="Unassembled WGS sequence"/>
</dbReference>
<dbReference type="EMBL" id="JACAVN010000003">
    <property type="protein sequence ID" value="NYA01630.1"/>
    <property type="molecule type" value="Genomic_DNA"/>
</dbReference>
<dbReference type="EMBL" id="AAAICE010000003">
    <property type="protein sequence ID" value="EAC3881301.1"/>
    <property type="molecule type" value="Genomic_DNA"/>
</dbReference>
<evidence type="ECO:0000313" key="56">
    <source>
        <dbReference type="EMBL" id="ECL0130232.1"/>
    </source>
</evidence>
<evidence type="ECO:0000313" key="90">
    <source>
        <dbReference type="EMBL" id="TYU56691.1"/>
    </source>
</evidence>
<dbReference type="EMBL" id="AALGDA010000056">
    <property type="protein sequence ID" value="ECY9783875.1"/>
    <property type="molecule type" value="Genomic_DNA"/>
</dbReference>
<dbReference type="EMBL" id="CP098507">
    <property type="protein sequence ID" value="UUJ79792.1"/>
    <property type="molecule type" value="Genomic_DNA"/>
</dbReference>
<proteinExistence type="inferred from homology"/>
<dbReference type="EMBL" id="AABBAW010000003">
    <property type="protein sequence ID" value="EAG2514916.1"/>
    <property type="molecule type" value="Genomic_DNA"/>
</dbReference>
<dbReference type="Proteomes" id="UP000356407">
    <property type="component" value="Unassembled WGS sequence"/>
</dbReference>
<evidence type="ECO:0000313" key="142">
    <source>
        <dbReference type="Proteomes" id="UP000522199"/>
    </source>
</evidence>
<dbReference type="Proteomes" id="UP000478945">
    <property type="component" value="Unassembled WGS sequence"/>
</dbReference>
<reference evidence="123 142" key="6">
    <citation type="submission" date="2019-04" db="EMBL/GenBank/DDBJ databases">
        <authorList>
            <consortium name="GenomeTrakr network: Whole genome sequencing for foodborne pathogen traceback"/>
        </authorList>
    </citation>
    <scope>NUCLEOTIDE SEQUENCE [LARGE SCALE GENOMIC DNA]</scope>
    <source>
        <strain evidence="37 156">CFSAN004300</strain>
        <strain evidence="39 142">CFSAN072474</strain>
        <strain evidence="38 143">CFSAN072502</strain>
        <strain evidence="59 110">FLAG-55987</strain>
        <strain evidence="36 152">NRRL B-33244</strain>
        <strain evidence="50 123">PHLUSALM00088</strain>
    </source>
</reference>
<evidence type="ECO:0000313" key="124">
    <source>
        <dbReference type="Proteomes" id="UP000413786"/>
    </source>
</evidence>
<dbReference type="EMBL" id="AANPAU010000003">
    <property type="protein sequence ID" value="EDP8513655.1"/>
    <property type="molecule type" value="Genomic_DNA"/>
</dbReference>
<dbReference type="Proteomes" id="UP000364988">
    <property type="component" value="Unassembled WGS sequence"/>
</dbReference>
<dbReference type="EMBL" id="AAANYN010000001">
    <property type="protein sequence ID" value="EAD5772750.1"/>
    <property type="molecule type" value="Genomic_DNA"/>
</dbReference>
<evidence type="ECO:0000313" key="154">
    <source>
        <dbReference type="Proteomes" id="UP000544530"/>
    </source>
</evidence>
<reference evidence="99 101" key="5">
    <citation type="submission" date="2018-06" db="EMBL/GenBank/DDBJ databases">
        <authorList>
            <consortium name="PulseNet: The National Subtyping Network for Foodborne Disease Surveillance"/>
            <person name="Tarr C.L."/>
            <person name="Trees E."/>
            <person name="Katz L.S."/>
            <person name="Carleton-Romer H.A."/>
            <person name="Stroika S."/>
            <person name="Kucerova Z."/>
            <person name="Roache K.F."/>
            <person name="Sabol A.L."/>
            <person name="Besser J."/>
            <person name="Gerner-Smidt P."/>
        </authorList>
    </citation>
    <scope>NUCLEOTIDE SEQUENCE [LARGE SCALE GENOMIC DNA]</scope>
    <source>
        <strain evidence="5 101">2015L-6227</strain>
        <strain evidence="20 99">PNUSAL000134</strain>
        <strain evidence="10 106">PNUSAL000910</strain>
        <strain evidence="25 109">PNUSAL002180</strain>
        <strain evidence="27 135">PNUSAL002298</strain>
        <strain evidence="32 150">PNUSAL003001</strain>
        <strain evidence="49 104">PNUSAL004402</strain>
        <strain evidence="57 125">PNUSAL005666</strain>
        <strain evidence="60 140">PNUSAL005692</strain>
    </source>
</reference>
<dbReference type="Proteomes" id="UP000841561">
    <property type="component" value="Unassembled WGS sequence"/>
</dbReference>
<dbReference type="EMBL" id="AABEMN010000001">
    <property type="protein sequence ID" value="EAG9518181.1"/>
    <property type="molecule type" value="Genomic_DNA"/>
</dbReference>
<reference evidence="85 154" key="11">
    <citation type="submission" date="2020-06" db="EMBL/GenBank/DDBJ databases">
        <title>Two Listeria outbreaks in Switzerland in 2018 and 2020.</title>
        <authorList>
            <person name="Stevens M.J.A."/>
            <person name="Bloemberg G."/>
            <person name="Nusch-Inderbinnen M."/>
            <person name="Stephan R."/>
        </authorList>
    </citation>
    <scope>NUCLEOTIDE SEQUENCE [LARGE SCALE GENOMIC DNA]</scope>
    <source>
        <strain evidence="85 154">N18-0707</strain>
    </source>
</reference>
<dbReference type="EMBL" id="AAAREG010000005">
    <property type="protein sequence ID" value="EAE2354226.1"/>
    <property type="molecule type" value="Genomic_DNA"/>
</dbReference>
<evidence type="ECO:0000313" key="143">
    <source>
        <dbReference type="Proteomes" id="UP000524387"/>
    </source>
</evidence>
<dbReference type="Proteomes" id="UP000529135">
    <property type="component" value="Unassembled WGS sequence"/>
</dbReference>
<dbReference type="EMBL" id="DAAEZQ010000001">
    <property type="protein sequence ID" value="HAA9720564.1"/>
    <property type="molecule type" value="Genomic_DNA"/>
</dbReference>
<evidence type="ECO:0000313" key="157">
    <source>
        <dbReference type="Proteomes" id="UP000548826"/>
    </source>
</evidence>
<dbReference type="Proteomes" id="UP000269407">
    <property type="component" value="Unassembled WGS sequence"/>
</dbReference>
<dbReference type="Proteomes" id="UP000540117">
    <property type="component" value="Unassembled WGS sequence"/>
</dbReference>
<dbReference type="Proteomes" id="UP000524387">
    <property type="component" value="Unassembled WGS sequence"/>
</dbReference>
<dbReference type="EMBL" id="DAAJFY010000003">
    <property type="protein sequence ID" value="HAC0274926.1"/>
    <property type="molecule type" value="Genomic_DNA"/>
</dbReference>
<evidence type="ECO:0000313" key="20">
    <source>
        <dbReference type="EMBL" id="EAE2354226.1"/>
    </source>
</evidence>
<reference evidence="90 96" key="8">
    <citation type="submission" date="2019-08" db="EMBL/GenBank/DDBJ databases">
        <title>Soil Listeria distribution.</title>
        <authorList>
            <person name="Liao J."/>
        </authorList>
    </citation>
    <scope>NUCLEOTIDE SEQUENCE [LARGE SCALE GENOMIC DNA]</scope>
    <source>
        <strain evidence="90 96">IN-RH-2-BL1</strain>
    </source>
</reference>
<dbReference type="Proteomes" id="UP000331186">
    <property type="component" value="Unassembled WGS sequence"/>
</dbReference>
<dbReference type="EMBL" id="AAAIXK010000002">
    <property type="protein sequence ID" value="EAC5549716.1"/>
    <property type="molecule type" value="Genomic_DNA"/>
</dbReference>
<dbReference type="EMBL" id="AABBHO010000021">
    <property type="protein sequence ID" value="EAG2997268.1"/>
    <property type="molecule type" value="Genomic_DNA"/>
</dbReference>
<evidence type="ECO:0000313" key="49">
    <source>
        <dbReference type="EMBL" id="EAK8897755.1"/>
    </source>
</evidence>
<dbReference type="Proteomes" id="UP000522199">
    <property type="component" value="Unassembled WGS sequence"/>
</dbReference>
<dbReference type="EMBL" id="AANEHK010000002">
    <property type="protein sequence ID" value="EDO0985064.1"/>
    <property type="molecule type" value="Genomic_DNA"/>
</dbReference>
<evidence type="ECO:0000313" key="135">
    <source>
        <dbReference type="Proteomes" id="UP000478682"/>
    </source>
</evidence>
<evidence type="ECO:0000313" key="126">
    <source>
        <dbReference type="Proteomes" id="UP000423131"/>
    </source>
</evidence>
<evidence type="ECO:0000313" key="83">
    <source>
        <dbReference type="EMBL" id="KAA9449081.1"/>
    </source>
</evidence>
<evidence type="ECO:0000313" key="138">
    <source>
        <dbReference type="Proteomes" id="UP000481141"/>
    </source>
</evidence>
<dbReference type="Proteomes" id="UP000478682">
    <property type="component" value="Unassembled WGS sequence"/>
</dbReference>
<dbReference type="EMBL" id="AAARLF010000002">
    <property type="protein sequence ID" value="EAE2897174.1"/>
    <property type="molecule type" value="Genomic_DNA"/>
</dbReference>
<evidence type="ECO:0000313" key="71">
    <source>
        <dbReference type="EMBL" id="HAA8491125.1"/>
    </source>
</evidence>
<comment type="similarity">
    <text evidence="1 2">Belongs to the UPF0473 family.</text>
</comment>
<dbReference type="Proteomes" id="UP000844415">
    <property type="component" value="Unassembled WGS sequence"/>
</dbReference>
<dbReference type="EMBL" id="AANOZB010000002">
    <property type="protein sequence ID" value="EDP8409297.1"/>
    <property type="molecule type" value="Genomic_DNA"/>
</dbReference>
<dbReference type="Proteomes" id="UP000843503">
    <property type="component" value="Unassembled WGS sequence"/>
</dbReference>
<evidence type="ECO:0000313" key="8">
    <source>
        <dbReference type="EMBL" id="EAC6549405.1"/>
    </source>
</evidence>
<dbReference type="Proteomes" id="UP000535556">
    <property type="component" value="Unassembled WGS sequence"/>
</dbReference>
<evidence type="ECO:0000313" key="152">
    <source>
        <dbReference type="Proteomes" id="UP000535556"/>
    </source>
</evidence>
<evidence type="ECO:0000313" key="81">
    <source>
        <dbReference type="EMBL" id="HAC3054655.1"/>
    </source>
</evidence>
<evidence type="ECO:0000313" key="3">
    <source>
        <dbReference type="EMBL" id="EAC3881301.1"/>
    </source>
</evidence>
<dbReference type="Proteomes" id="UP000530452">
    <property type="component" value="Unassembled WGS sequence"/>
</dbReference>
<dbReference type="EMBL" id="AANCZP010000001">
    <property type="protein sequence ID" value="EDN8267899.1"/>
    <property type="molecule type" value="Genomic_DNA"/>
</dbReference>
<evidence type="ECO:0000313" key="57">
    <source>
        <dbReference type="EMBL" id="ECR7121285.1"/>
    </source>
</evidence>
<dbReference type="Proteomes" id="UP000467347">
    <property type="component" value="Unassembled WGS sequence"/>
</dbReference>
<dbReference type="EMBL" id="AACJYH010000006">
    <property type="protein sequence ID" value="EAK8897755.1"/>
    <property type="molecule type" value="Genomic_DNA"/>
</dbReference>
<evidence type="ECO:0000313" key="17">
    <source>
        <dbReference type="EMBL" id="EAE1094591.1"/>
    </source>
</evidence>
<dbReference type="EMBL" id="AABDDO010000001">
    <property type="protein sequence ID" value="EAG6761786.1"/>
    <property type="molecule type" value="Genomic_DNA"/>
</dbReference>
<evidence type="ECO:0000313" key="111">
    <source>
        <dbReference type="Proteomes" id="UP000365297"/>
    </source>
</evidence>
<dbReference type="Pfam" id="PF06949">
    <property type="entry name" value="DUF1292"/>
    <property type="match status" value="1"/>
</dbReference>
<evidence type="ECO:0000313" key="15">
    <source>
        <dbReference type="EMBL" id="EAD8145512.1"/>
    </source>
</evidence>
<dbReference type="InterPro" id="IPR009711">
    <property type="entry name" value="UPF0473"/>
</dbReference>
<evidence type="ECO:0000313" key="121">
    <source>
        <dbReference type="Proteomes" id="UP000403352"/>
    </source>
</evidence>
<evidence type="ECO:0000313" key="117">
    <source>
        <dbReference type="Proteomes" id="UP000379076"/>
    </source>
</evidence>
<dbReference type="EMBL" id="AAAPCR010000003">
    <property type="protein sequence ID" value="EAD8145512.1"/>
    <property type="molecule type" value="Genomic_DNA"/>
</dbReference>
<evidence type="ECO:0000313" key="47">
    <source>
        <dbReference type="EMBL" id="EAH3293417.1"/>
    </source>
</evidence>
<evidence type="ECO:0000313" key="115">
    <source>
        <dbReference type="Proteomes" id="UP000376505"/>
    </source>
</evidence>
<evidence type="ECO:0000313" key="68">
    <source>
        <dbReference type="EMBL" id="EDP8411594.1"/>
    </source>
</evidence>
<evidence type="ECO:0000313" key="60">
    <source>
        <dbReference type="EMBL" id="ECY9783875.1"/>
    </source>
</evidence>
<evidence type="ECO:0000313" key="165">
    <source>
        <dbReference type="Proteomes" id="UP000843775"/>
    </source>
</evidence>
<evidence type="ECO:0000313" key="32">
    <source>
        <dbReference type="EMBL" id="EAG4182913.1"/>
    </source>
</evidence>
<dbReference type="EMBL" id="AAHZFN010000018">
    <property type="protein sequence ID" value="ECB9474598.1"/>
    <property type="molecule type" value="Genomic_DNA"/>
</dbReference>
<evidence type="ECO:0000313" key="156">
    <source>
        <dbReference type="Proteomes" id="UP000548278"/>
    </source>
</evidence>
<dbReference type="EMBL" id="AAAQVA010000001">
    <property type="protein sequence ID" value="EAE1630369.1"/>
    <property type="molecule type" value="Genomic_DNA"/>
</dbReference>
<dbReference type="eggNOG" id="COG3906">
    <property type="taxonomic scope" value="Bacteria"/>
</dbReference>
<dbReference type="EMBL" id="AAAQQZ010000003">
    <property type="protein sequence ID" value="EAE1338593.1"/>
    <property type="molecule type" value="Genomic_DNA"/>
</dbReference>
<dbReference type="EMBL" id="DAAHYZ010000001">
    <property type="protein sequence ID" value="HAB7720539.1"/>
    <property type="molecule type" value="Genomic_DNA"/>
</dbReference>
<dbReference type="EMBL" id="AABAWE010000004">
    <property type="protein sequence ID" value="EAG2087437.1"/>
    <property type="molecule type" value="Genomic_DNA"/>
</dbReference>
<dbReference type="Proteomes" id="UP000379076">
    <property type="component" value="Unassembled WGS sequence"/>
</dbReference>
<dbReference type="PANTHER" id="PTHR40066:SF1">
    <property type="entry name" value="UPF0473 PROTEIN CBO2561_CLC_2432"/>
    <property type="match status" value="1"/>
</dbReference>
<dbReference type="EMBL" id="AABBYJ010000002">
    <property type="protein sequence ID" value="EAG4330397.1"/>
    <property type="molecule type" value="Genomic_DNA"/>
</dbReference>
<dbReference type="Proteomes" id="UP000403352">
    <property type="component" value="Unassembled WGS sequence"/>
</dbReference>
<evidence type="ECO:0000313" key="30">
    <source>
        <dbReference type="EMBL" id="EAG2514916.1"/>
    </source>
</evidence>
<evidence type="ECO:0000313" key="21">
    <source>
        <dbReference type="EMBL" id="EAE2658800.1"/>
    </source>
</evidence>
<dbReference type="Proteomes" id="UP000467247">
    <property type="component" value="Unassembled WGS sequence"/>
</dbReference>
<evidence type="ECO:0000313" key="94">
    <source>
        <dbReference type="Proteomes" id="UP000280270"/>
    </source>
</evidence>
<dbReference type="Proteomes" id="UP000844471">
    <property type="component" value="Unassembled WGS sequence"/>
</dbReference>
<dbReference type="Proteomes" id="UP000427828">
    <property type="component" value="Unassembled WGS sequence"/>
</dbReference>
<dbReference type="Proteomes" id="UP000332711">
    <property type="component" value="Unassembled WGS sequence"/>
</dbReference>
<dbReference type="EMBL" id="AABFVG010000001">
    <property type="protein sequence ID" value="EAH2280707.1"/>
    <property type="molecule type" value="Genomic_DNA"/>
</dbReference>
<evidence type="ECO:0000313" key="25">
    <source>
        <dbReference type="EMBL" id="EAG0866829.1"/>
    </source>
</evidence>
<evidence type="ECO:0000313" key="55">
    <source>
        <dbReference type="EMBL" id="ECH7210267.1"/>
    </source>
</evidence>
<dbReference type="Proteomes" id="UP000489121">
    <property type="component" value="Unassembled WGS sequence"/>
</dbReference>
<dbReference type="KEGG" id="lmv:Y193_08200"/>
<reference evidence="161 162" key="3">
    <citation type="journal article" date="2018" name="Genome Biol.">
        <title>SKESA: strategic k-mer extension for scrupulous assemblies.</title>
        <authorList>
            <person name="Souvorov A."/>
            <person name="Agarwala R."/>
            <person name="Lipman D.J."/>
        </authorList>
    </citation>
    <scope>NUCLEOTIDE SEQUENCE [LARGE SCALE GENOMIC DNA]</scope>
    <source>
        <strain evidence="70">09CEB371LM</strain>
        <strain evidence="82">2017-325981-023-01</strain>
        <strain evidence="76 166">CFIAFB20100120</strain>
        <strain evidence="75 161">CFIAFB20130012</strain>
        <strain evidence="74">CFIAFB20140010</strain>
        <strain evidence="77">CFIAFB20160038</strain>
        <strain evidence="73 167">CFIAFB20160079</strain>
        <strain evidence="79">CFIAFB20170037</strain>
        <strain evidence="78 163">CFIAFB20170045</strain>
        <strain evidence="80 165">DMG1500109</strain>
        <strain evidence="72">HPB3501</strain>
        <strain evidence="81 164">LiDS0115</strain>
        <strain evidence="71">Sam_F526FDD3-C0F7-43DB-B204-E231FEF9C926</strain>
    </source>
</reference>
<evidence type="ECO:0000313" key="23">
    <source>
        <dbReference type="EMBL" id="EAE4941315.1"/>
    </source>
</evidence>
<name>A0A0D8X1S9_LISMN</name>
<evidence type="ECO:0000313" key="64">
    <source>
        <dbReference type="EMBL" id="EDN9629230.1"/>
    </source>
</evidence>
<dbReference type="Proteomes" id="UP000335978">
    <property type="component" value="Unassembled WGS sequence"/>
</dbReference>
<dbReference type="Proteomes" id="UP000368805">
    <property type="component" value="Unassembled WGS sequence"/>
</dbReference>
<evidence type="ECO:0000313" key="103">
    <source>
        <dbReference type="Proteomes" id="UP000345329"/>
    </source>
</evidence>
<evidence type="ECO:0000313" key="52">
    <source>
        <dbReference type="EMBL" id="ECB9474598.1"/>
    </source>
</evidence>
<dbReference type="Proteomes" id="UP000548826">
    <property type="component" value="Unassembled WGS sequence"/>
</dbReference>
<dbReference type="EMBL" id="DAAIHR010000009">
    <property type="protein sequence ID" value="HAB8398877.1"/>
    <property type="molecule type" value="Genomic_DNA"/>
</dbReference>
<reference evidence="56 137" key="7">
    <citation type="submission" date="2019-06" db="EMBL/GenBank/DDBJ databases">
        <authorList>
            <person name="Ashton P.M."/>
            <person name="Dallman T."/>
            <person name="Nair S."/>
            <person name="De Pinna E."/>
            <person name="Peters T."/>
            <person name="Grant K."/>
        </authorList>
    </citation>
    <scope>NUCLEOTIDE SEQUENCE [LARGE SCALE GENOMIC DNA]</scope>
    <source>
        <strain evidence="45 151">282333</strain>
        <strain evidence="47 149">282352</strain>
        <strain evidence="40 155">289003</strain>
        <strain evidence="43 159">406731</strain>
        <strain evidence="41 157">429821</strain>
        <strain evidence="44 144">562417</strain>
        <strain evidence="46 148">562428</strain>
        <strain evidence="42 141">563356</strain>
        <strain evidence="4 124">688377</strain>
        <strain evidence="56 137">760311</strain>
        <strain evidence="66 133">788324</strain>
        <strain evidence="64 129">833351</strain>
        <strain evidence="67 134">883775</strain>
        <strain evidence="21">RL15000161</strain>
        <strain evidence="22">RL15000271</strain>
        <strain evidence="23">RL15000286</strain>
        <strain evidence="24">RL15000440</strain>
    </source>
</reference>
<evidence type="ECO:0000313" key="98">
    <source>
        <dbReference type="Proteomes" id="UP000335978"/>
    </source>
</evidence>
<dbReference type="Proteomes" id="UP000388699">
    <property type="component" value="Unassembled WGS sequence"/>
</dbReference>
<dbReference type="EMBL" id="DAAEQL010000006">
    <property type="protein sequence ID" value="HAA8491125.1"/>
    <property type="molecule type" value="Genomic_DNA"/>
</dbReference>
<evidence type="ECO:0000313" key="50">
    <source>
        <dbReference type="EMBL" id="EAK9315479.1"/>
    </source>
</evidence>
<dbReference type="EMBL" id="AABCVX010000003">
    <property type="protein sequence ID" value="EAG6169211.1"/>
    <property type="molecule type" value="Genomic_DNA"/>
</dbReference>
<evidence type="ECO:0000313" key="168">
    <source>
        <dbReference type="Proteomes" id="UP000852906"/>
    </source>
</evidence>
<reference evidence="83 130" key="4">
    <citation type="submission" date="2018-04" db="EMBL/GenBank/DDBJ databases">
        <title>Genome Analysis of a Prevalent Clone of Listeria monocytogenes Sequence Type 87 in China.</title>
        <authorList>
            <person name="Wang Y."/>
        </authorList>
    </citation>
    <scope>NUCLEOTIDE SEQUENCE [LARGE SCALE GENOMIC DNA]</scope>
    <source>
        <strain evidence="83 130">ICDC_LM1523</strain>
    </source>
</reference>
<evidence type="ECO:0000313" key="93">
    <source>
        <dbReference type="Proteomes" id="UP000272537"/>
    </source>
</evidence>
<evidence type="ECO:0000313" key="34">
    <source>
        <dbReference type="EMBL" id="EAG4462192.1"/>
    </source>
</evidence>
<evidence type="ECO:0000313" key="62">
    <source>
        <dbReference type="EMBL" id="EDN7715024.1"/>
    </source>
</evidence>
<dbReference type="EMBL" id="AAKHCT010000001">
    <property type="protein sequence ID" value="ECR7121285.1"/>
    <property type="molecule type" value="Genomic_DNA"/>
</dbReference>
<evidence type="ECO:0000313" key="28">
    <source>
        <dbReference type="EMBL" id="EAG2087437.1"/>
    </source>
</evidence>
<dbReference type="Proteomes" id="UP000376505">
    <property type="component" value="Unassembled WGS sequence"/>
</dbReference>
<dbReference type="GeneID" id="93234917"/>
<dbReference type="HAMAP" id="MF_01448">
    <property type="entry name" value="UPF0473"/>
    <property type="match status" value="1"/>
</dbReference>
<dbReference type="Proteomes" id="UP000358545">
    <property type="component" value="Unassembled WGS sequence"/>
</dbReference>
<evidence type="ECO:0000313" key="112">
    <source>
        <dbReference type="Proteomes" id="UP000368512"/>
    </source>
</evidence>
<dbReference type="EMBL" id="AABEVI010000002">
    <property type="protein sequence ID" value="EAH0217439.1"/>
    <property type="molecule type" value="Genomic_DNA"/>
</dbReference>
<evidence type="ECO:0000313" key="79">
    <source>
        <dbReference type="EMBL" id="HAC0274926.1"/>
    </source>
</evidence>
<dbReference type="Proteomes" id="UP000344343">
    <property type="component" value="Unassembled WGS sequence"/>
</dbReference>
<reference evidence="65 132" key="9">
    <citation type="submission" date="2019-11" db="EMBL/GenBank/DDBJ databases">
        <authorList>
            <consortium name="GenomeTrakr: Next Generation Sequencing Network for Food Pathogen Tracability"/>
        </authorList>
    </citation>
    <scope>NUCLEOTIDE SEQUENCE [LARGE SCALE GENOMIC DNA]</scope>
    <source>
        <strain evidence="31 158">10B02965A-1</strain>
        <strain evidence="26 122">ARS-CC9329</strain>
        <strain evidence="16 118">CFSAN008016</strain>
        <strain evidence="9 112">CFSAN008042</strain>
        <strain evidence="3 108">CFSAN060999</strain>
        <strain evidence="34 147">CFSAN063727</strain>
        <strain evidence="61 98">CFSAN085184</strain>
        <strain evidence="62 128">CFSAN102901</strain>
        <strain evidence="19 113">FDA00006304</strain>
        <strain evidence="18 117">FDA00006494</strain>
        <strain evidence="6 111">FDA00007096</strain>
        <strain evidence="11 121">FDA00008584</strain>
        <strain evidence="7 116">FDA00009539</strain>
        <strain evidence="29">FDA00011243</strain>
        <strain evidence="84 92">FDA00013213</strain>
        <strain evidence="8 97">FDA00013332</strain>
        <strain evidence="14 102">FDA00013853</strain>
        <strain evidence="51">FDA00014181</strain>
        <strain evidence="52 126">FDA00014336</strain>
        <strain evidence="54 119">FDA00014370</strain>
        <strain evidence="53 120">FDA00014392</strain>
        <strain evidence="55 105">FDA00014472</strain>
        <strain evidence="63 131">FDA00015028</strain>
        <strain evidence="69">FDA00015054</strain>
        <strain evidence="33 153">FDA1005580-S054-001</strain>
        <strain evidence="139">FDA1077646-S145-002</strain>
        <strain evidence="136">FDA1090798-S029-001</strain>
        <strain evidence="138">FDA956581-098-004</strain>
        <strain evidence="30 145">FDA960927-006-004</strain>
        <strain evidence="35 160">FLAG-38921</strain>
        <strain evidence="58 127">FLAG-51482A</strain>
        <strain evidence="28 100">FLAG-54356</strain>
        <strain evidence="17 107">FLAG-78586</strain>
        <strain evidence="13 115">FSIS31901579</strain>
        <strain evidence="48 146">LS1344</strain>
        <strain evidence="15 114">NYAG13B12507-5</strain>
        <strain evidence="65 132">OSF101448</strain>
        <strain evidence="12 103">VA-WGS-00405</strain>
    </source>
</reference>
<dbReference type="EMBL" id="QDAY01000003">
    <property type="protein sequence ID" value="KAA9449081.1"/>
    <property type="molecule type" value="Genomic_DNA"/>
</dbReference>
<dbReference type="Proteomes" id="UP000525068">
    <property type="component" value="Unassembled WGS sequence"/>
</dbReference>
<evidence type="ECO:0000313" key="75">
    <source>
        <dbReference type="EMBL" id="HAB8398877.1"/>
    </source>
</evidence>
<evidence type="ECO:0000313" key="147">
    <source>
        <dbReference type="Proteomes" id="UP000528151"/>
    </source>
</evidence>
<dbReference type="EMBL" id="AABGUK010000003">
    <property type="protein sequence ID" value="EAH4242156.1"/>
    <property type="molecule type" value="Genomic_DNA"/>
</dbReference>
<evidence type="ECO:0000313" key="12">
    <source>
        <dbReference type="EMBL" id="EAD3792652.1"/>
    </source>
</evidence>
<evidence type="ECO:0000313" key="70">
    <source>
        <dbReference type="EMBL" id="HAA8052107.1"/>
    </source>
</evidence>
<dbReference type="Proteomes" id="UP000460224">
    <property type="component" value="Unassembled WGS sequence"/>
</dbReference>
<evidence type="ECO:0000313" key="131">
    <source>
        <dbReference type="Proteomes" id="UP000467247"/>
    </source>
</evidence>
<evidence type="ECO:0000313" key="36">
    <source>
        <dbReference type="EMBL" id="EAG6761786.1"/>
    </source>
</evidence>
<dbReference type="Proteomes" id="UP000517258">
    <property type="component" value="Unassembled WGS sequence"/>
</dbReference>
<evidence type="ECO:0000313" key="13">
    <source>
        <dbReference type="EMBL" id="EAD5772750.1"/>
    </source>
</evidence>
<dbReference type="Proteomes" id="UP000406081">
    <property type="component" value="Unassembled WGS sequence"/>
</dbReference>
<evidence type="ECO:0000313" key="97">
    <source>
        <dbReference type="Proteomes" id="UP000331186"/>
    </source>
</evidence>
<evidence type="ECO:0000313" key="45">
    <source>
        <dbReference type="EMBL" id="EAH2280707.1"/>
    </source>
</evidence>
<dbReference type="EMBL" id="QUQA01000010">
    <property type="protein sequence ID" value="RKC00945.1"/>
    <property type="molecule type" value="Genomic_DNA"/>
</dbReference>
<evidence type="ECO:0000313" key="43">
    <source>
        <dbReference type="EMBL" id="EAH0252517.1"/>
    </source>
</evidence>
<dbReference type="Proteomes" id="UP000368512">
    <property type="component" value="Unassembled WGS sequence"/>
</dbReference>
<evidence type="ECO:0000313" key="123">
    <source>
        <dbReference type="Proteomes" id="UP000410967"/>
    </source>
</evidence>
<evidence type="ECO:0000313" key="91">
    <source>
        <dbReference type="EMBL" id="UUJ79792.1"/>
    </source>
</evidence>
<evidence type="ECO:0000313" key="10">
    <source>
        <dbReference type="EMBL" id="EAC9039271.1"/>
    </source>
</evidence>
<evidence type="ECO:0000313" key="65">
    <source>
        <dbReference type="EMBL" id="EDN9836271.1"/>
    </source>
</evidence>
<dbReference type="EMBL" id="AAAQOE010000001">
    <property type="protein sequence ID" value="EAE1094591.1"/>
    <property type="molecule type" value="Genomic_DNA"/>
</dbReference>
<evidence type="ECO:0000313" key="44">
    <source>
        <dbReference type="EMBL" id="EAH1614565.1"/>
    </source>
</evidence>
<evidence type="ECO:0000313" key="110">
    <source>
        <dbReference type="Proteomes" id="UP000364988"/>
    </source>
</evidence>
<dbReference type="EMBL" id="MJTJ01000006">
    <property type="protein sequence ID" value="OET52386.1"/>
    <property type="molecule type" value="Genomic_DNA"/>
</dbReference>
<dbReference type="Proteomes" id="UP000546397">
    <property type="component" value="Unassembled WGS sequence"/>
</dbReference>
<dbReference type="Proteomes" id="UP000285054">
    <property type="component" value="Unassembled WGS sequence"/>
</dbReference>
<evidence type="ECO:0000313" key="53">
    <source>
        <dbReference type="EMBL" id="ECB9513957.1"/>
    </source>
</evidence>
<dbReference type="NCBIfam" id="NF010217">
    <property type="entry name" value="PRK13678.1-4"/>
    <property type="match status" value="1"/>
</dbReference>
<dbReference type="EMBL" id="DAAJCS010000004">
    <property type="protein sequence ID" value="HAC0012646.1"/>
    <property type="molecule type" value="Genomic_DNA"/>
</dbReference>
<dbReference type="EMBL" id="DAAJZA010000002">
    <property type="protein sequence ID" value="HAC1754035.1"/>
    <property type="molecule type" value="Genomic_DNA"/>
</dbReference>
<evidence type="ECO:0000313" key="61">
    <source>
        <dbReference type="EMBL" id="EDH0839670.1"/>
    </source>
</evidence>
<dbReference type="EMBL" id="AAALRN010000003">
    <property type="protein sequence ID" value="EAD1184950.1"/>
    <property type="molecule type" value="Genomic_DNA"/>
</dbReference>
<dbReference type="EMBL" id="AANCRK010000003">
    <property type="protein sequence ID" value="EDN7715024.1"/>
    <property type="molecule type" value="Genomic_DNA"/>
</dbReference>
<dbReference type="EMBL" id="AACKFB010000024">
    <property type="protein sequence ID" value="EAK9429151.1"/>
    <property type="molecule type" value="Genomic_DNA"/>
</dbReference>
<dbReference type="Proteomes" id="UP000470497">
    <property type="component" value="Unassembled WGS sequence"/>
</dbReference>
<evidence type="ECO:0000313" key="54">
    <source>
        <dbReference type="EMBL" id="ECC1556935.1"/>
    </source>
</evidence>
<organism evidence="56 137">
    <name type="scientific">Listeria monocytogenes</name>
    <dbReference type="NCBI Taxonomy" id="1639"/>
    <lineage>
        <taxon>Bacteria</taxon>
        <taxon>Bacillati</taxon>
        <taxon>Bacillota</taxon>
        <taxon>Bacilli</taxon>
        <taxon>Bacillales</taxon>
        <taxon>Listeriaceae</taxon>
        <taxon>Listeria</taxon>
    </lineage>
</organism>
<evidence type="ECO:0000313" key="134">
    <source>
        <dbReference type="Proteomes" id="UP000470497"/>
    </source>
</evidence>
<dbReference type="EMBL" id="AABBZO010000007">
    <property type="protein sequence ID" value="EAG4462192.1"/>
    <property type="molecule type" value="Genomic_DNA"/>
</dbReference>
<evidence type="ECO:0000313" key="74">
    <source>
        <dbReference type="EMBL" id="HAB7720539.1"/>
    </source>
</evidence>
<evidence type="ECO:0000313" key="96">
    <source>
        <dbReference type="Proteomes" id="UP000322220"/>
    </source>
</evidence>
<evidence type="ECO:0000313" key="162">
    <source>
        <dbReference type="Proteomes" id="UP000840567"/>
    </source>
</evidence>
<dbReference type="EMBL" id="AAAIJX010000002">
    <property type="protein sequence ID" value="EAC4482024.1"/>
    <property type="molecule type" value="Genomic_DNA"/>
</dbReference>
<evidence type="ECO:0000313" key="27">
    <source>
        <dbReference type="EMBL" id="EAG1893414.1"/>
    </source>
</evidence>
<evidence type="ECO:0000313" key="37">
    <source>
        <dbReference type="EMBL" id="EAG6989663.1"/>
    </source>
</evidence>
<dbReference type="EMBL" id="AABAGT010000007">
    <property type="protein sequence ID" value="EAG0866829.1"/>
    <property type="molecule type" value="Genomic_DNA"/>
</dbReference>
<protein>
    <recommendedName>
        <fullName evidence="2">UPF0473 protein A3R20_05270</fullName>
    </recommendedName>
</protein>
<dbReference type="EMBL" id="AABEQV010000002">
    <property type="protein sequence ID" value="EAG9856230.1"/>
    <property type="molecule type" value="Genomic_DNA"/>
</dbReference>
<evidence type="ECO:0000313" key="89">
    <source>
        <dbReference type="EMBL" id="RKC00945.1"/>
    </source>
</evidence>
<evidence type="ECO:0000313" key="51">
    <source>
        <dbReference type="EMBL" id="EAK9429151.1"/>
    </source>
</evidence>
<evidence type="ECO:0000313" key="42">
    <source>
        <dbReference type="EMBL" id="EAH0217439.1"/>
    </source>
</evidence>
<evidence type="ECO:0000313" key="24">
    <source>
        <dbReference type="EMBL" id="EAE5603397.1"/>
    </source>
</evidence>
<evidence type="ECO:0000313" key="116">
    <source>
        <dbReference type="Proteomes" id="UP000378540"/>
    </source>
</evidence>
<dbReference type="EMBL" id="AACKDQ010000001">
    <property type="protein sequence ID" value="EAK9315479.1"/>
    <property type="molecule type" value="Genomic_DNA"/>
</dbReference>
<dbReference type="Proteomes" id="UP000852906">
    <property type="component" value="Unassembled WGS sequence"/>
</dbReference>
<dbReference type="EMBL" id="AALEDS010000013">
    <property type="protein sequence ID" value="ECY6545075.1"/>
    <property type="molecule type" value="Genomic_DNA"/>
</dbReference>
<evidence type="ECO:0000313" key="39">
    <source>
        <dbReference type="EMBL" id="EAG9387151.1"/>
    </source>
</evidence>
<dbReference type="EMBL" id="QXLS01000003">
    <property type="protein sequence ID" value="RKA08404.1"/>
    <property type="molecule type" value="Genomic_DNA"/>
</dbReference>
<dbReference type="EMBL" id="AABEVT010000004">
    <property type="protein sequence ID" value="EAH0252517.1"/>
    <property type="molecule type" value="Genomic_DNA"/>
</dbReference>
<dbReference type="EMBL" id="AABEKY010000003">
    <property type="protein sequence ID" value="EAG9387151.1"/>
    <property type="molecule type" value="Genomic_DNA"/>
</dbReference>
<evidence type="ECO:0000313" key="160">
    <source>
        <dbReference type="Proteomes" id="UP000566721"/>
    </source>
</evidence>
<evidence type="ECO:0000313" key="119">
    <source>
        <dbReference type="Proteomes" id="UP000389283"/>
    </source>
</evidence>
<evidence type="ECO:0000313" key="4">
    <source>
        <dbReference type="EMBL" id="EAC4482024.1"/>
    </source>
</evidence>
<evidence type="ECO:0000313" key="151">
    <source>
        <dbReference type="Proteomes" id="UP000533021"/>
    </source>
</evidence>
<dbReference type="Proteomes" id="UP000528151">
    <property type="component" value="Unassembled WGS sequence"/>
</dbReference>
<dbReference type="Proteomes" id="UP000339309">
    <property type="component" value="Unassembled WGS sequence"/>
</dbReference>
<gene>
    <name evidence="26" type="ORF">A3R20_05270</name>
    <name evidence="25" type="ORF">A8L61_05980</name>
    <name evidence="37" type="ORF">AB917_03580</name>
    <name evidence="5" type="ORF">ABZ57_04055</name>
    <name evidence="89" type="ORF">AE233_01201</name>
    <name evidence="36" type="ORF">AF817_00955</name>
    <name evidence="86" type="ORF">AJL21_03630</name>
    <name evidence="7" type="ORF">AP104_00815</name>
    <name evidence="17" type="ORF">APD94_01365</name>
    <name evidence="19" type="ORF">ARR48_01025</name>
    <name evidence="18" type="ORF">ART25_06725</name>
    <name evidence="6" type="ORF">ARY78_04625</name>
    <name evidence="30" type="ORF">B1N52_07065</name>
    <name evidence="29" type="ORF">B1S26_09460</name>
    <name evidence="3" type="ORF">B4X68_04650</name>
    <name evidence="31" type="ORF">B5K54_08190</name>
    <name evidence="27" type="ORF">BB997_07360</name>
    <name evidence="58" type="ORF">BCZ19_04910</name>
    <name evidence="28" type="ORF">BCZ21_09210</name>
    <name evidence="91" type="ORF">BES38_00975</name>
    <name evidence="34" type="ORF">CA369_07835</name>
    <name evidence="32" type="ORF">CAC64_01040</name>
    <name evidence="33" type="ORF">CAV64_03970</name>
    <name evidence="15" type="ORF">CD20_05430</name>
    <name evidence="39" type="ORF">CW845_06600</name>
    <name evidence="38" type="ORF">CW895_10465</name>
    <name evidence="44" type="ORF">D4271_03990</name>
    <name evidence="45" type="ORF">D4920_01355</name>
    <name evidence="40" type="ORF">D4B11_00245</name>
    <name evidence="41" type="ORF">D4C60_04365</name>
    <name evidence="42" type="ORF">D4D89_03815</name>
    <name evidence="43" type="ORF">D4U23_08980</name>
    <name evidence="46" type="ORF">D5M70_03815</name>
    <name evidence="47" type="ORF">D5N24_03325</name>
    <name evidence="49" type="ORF">D7104_08550</name>
    <name evidence="83" type="ORF">DCK61_09445</name>
    <name evidence="35" type="ORF">DCT16_07425</name>
    <name evidence="16" type="ORF">DG57_08855</name>
    <name evidence="84" type="ORF">DOV25_13580</name>
    <name evidence="9" type="ORF">DQ70_07065</name>
    <name evidence="8" type="ORF">DU018_13680</name>
    <name evidence="87" type="ORF">DYZ50_01391</name>
    <name evidence="88" type="ORF">DYZ80_01597</name>
    <name evidence="4" type="ORF">E0I39_03865</name>
    <name evidence="21" type="ORF">E1V33_01370</name>
    <name evidence="22" type="ORF">E1W43_04345</name>
    <name evidence="23" type="ORF">E1W56_04585</name>
    <name evidence="24" type="ORF">E1X78_04700</name>
    <name evidence="48" type="ORF">E5F58_09200</name>
    <name evidence="14" type="ORF">EX365_06665</name>
    <name evidence="13" type="ORF">EXZ73_00470</name>
    <name evidence="57" type="ORF">F1788_01010</name>
    <name evidence="59" type="ORF">F6436_12100</name>
    <name evidence="60" type="ORF">F6515_12855</name>
    <name evidence="50" type="ORF">FA835_00010</name>
    <name evidence="51" type="ORF">FC284_12455</name>
    <name evidence="56" type="ORF">FJU19_03855</name>
    <name evidence="53" type="ORF">FLQ97_09420</name>
    <name evidence="52" type="ORF">FLR03_12995</name>
    <name evidence="54" type="ORF">FNX40_09005</name>
    <name evidence="55" type="ORF">FPL45_02820</name>
    <name evidence="66" type="ORF">FV747_03500</name>
    <name evidence="90" type="ORF">FZW98_03915</name>
    <name evidence="69" type="ORF">G3O21_001056</name>
    <name evidence="67" type="ORF">G3R95_000835</name>
    <name evidence="68" type="ORF">G3R95_003194</name>
    <name evidence="61" type="ORF">GCV64_01045</name>
    <name evidence="70" type="ORF">GHH22_02960</name>
    <name evidence="71" type="ORF">GHO09_11475</name>
    <name evidence="64" type="ORF">GI230_06485</name>
    <name evidence="80" type="ORF">GI949_03545</name>
    <name evidence="72" type="ORF">GIH49_00245</name>
    <name evidence="65" type="ORF">GJW51_06310</name>
    <name evidence="62" type="ORF">GQG13_07815</name>
    <name evidence="63" type="ORF">GT011_00995</name>
    <name evidence="73" type="ORF">GYO01_12815</name>
    <name evidence="74" type="ORF">GYP27_00995</name>
    <name evidence="75" type="ORF">GYR60_10155</name>
    <name evidence="76" type="ORF">GYS09_05360</name>
    <name evidence="77" type="ORF">GYU24_01015</name>
    <name evidence="78" type="ORF">GYX23_06470</name>
    <name evidence="79" type="ORF">GYY14_05985</name>
    <name evidence="81" type="ORF">GZK27_03990</name>
    <name evidence="82" type="ORF">HQN34_002158</name>
    <name evidence="85" type="ORF">HZJ64_07265</name>
    <name evidence="10" type="ORF">KV70_03560</name>
    <name evidence="11" type="ORF">QD52_07685</name>
    <name evidence="12" type="ORF">UI29_07725</name>
    <name evidence="20" type="ORF">Y261_07705</name>
</gene>
<evidence type="ECO:0000313" key="108">
    <source>
        <dbReference type="Proteomes" id="UP000356407"/>
    </source>
</evidence>
<evidence type="ECO:0000313" key="76">
    <source>
        <dbReference type="EMBL" id="HAB8556721.1"/>
    </source>
</evidence>
<dbReference type="EMBL" id="VTIK01000001">
    <property type="protein sequence ID" value="TYU56691.1"/>
    <property type="molecule type" value="Genomic_DNA"/>
</dbReference>
<evidence type="ECO:0000313" key="166">
    <source>
        <dbReference type="Proteomes" id="UP000844415"/>
    </source>
</evidence>
<evidence type="ECO:0000313" key="31">
    <source>
        <dbReference type="EMBL" id="EAG2997268.1"/>
    </source>
</evidence>
<dbReference type="Proteomes" id="UP000544530">
    <property type="component" value="Unassembled WGS sequence"/>
</dbReference>
<sequence length="100" mass="11767">MAEEHNHNHEEENIIWITNEEGKEEAYEILFDFDSEDFDKSYVLYFPAGKGEDEEIEILASSYIQDEEGKQGQLKPVETDEEWDMIEEILATFLADEDEE</sequence>
<evidence type="ECO:0000313" key="80">
    <source>
        <dbReference type="EMBL" id="HAC1754035.1"/>
    </source>
</evidence>
<dbReference type="Proteomes" id="UP000401273">
    <property type="component" value="Unassembled WGS sequence"/>
</dbReference>
<dbReference type="EMBL" id="AAANYR010000003">
    <property type="protein sequence ID" value="EAD5786230.1"/>
    <property type="molecule type" value="Genomic_DNA"/>
</dbReference>
<evidence type="ECO:0000313" key="120">
    <source>
        <dbReference type="Proteomes" id="UP000398321"/>
    </source>
</evidence>
<evidence type="ECO:0000313" key="84">
    <source>
        <dbReference type="EMBL" id="MCO39476.1"/>
    </source>
</evidence>
<dbReference type="EMBL" id="AAAQJJ010000008">
    <property type="protein sequence ID" value="EAE0769941.1"/>
    <property type="molecule type" value="Genomic_DNA"/>
</dbReference>
<dbReference type="Proteomes" id="UP000383365">
    <property type="component" value="Unassembled WGS sequence"/>
</dbReference>
<dbReference type="Proteomes" id="UP000845014">
    <property type="component" value="Unassembled WGS sequence"/>
</dbReference>
<dbReference type="OMA" id="HSDDYDK"/>
<dbReference type="Proteomes" id="UP000421738">
    <property type="component" value="Unassembled WGS sequence"/>
</dbReference>
<evidence type="ECO:0000313" key="146">
    <source>
        <dbReference type="Proteomes" id="UP000527632"/>
    </source>
</evidence>
<evidence type="ECO:0000313" key="153">
    <source>
        <dbReference type="Proteomes" id="UP000540117"/>
    </source>
</evidence>